<dbReference type="Proteomes" id="UP000007151">
    <property type="component" value="Unassembled WGS sequence"/>
</dbReference>
<dbReference type="SUPFAM" id="SSF81321">
    <property type="entry name" value="Family A G protein-coupled receptor-like"/>
    <property type="match status" value="1"/>
</dbReference>
<dbReference type="Gene3D" id="1.20.1070.10">
    <property type="entry name" value="Rhodopsin 7-helix transmembrane proteins"/>
    <property type="match status" value="1"/>
</dbReference>
<dbReference type="EMBL" id="AGBW02012235">
    <property type="protein sequence ID" value="OWR45376.1"/>
    <property type="molecule type" value="Genomic_DNA"/>
</dbReference>
<evidence type="ECO:0000313" key="2">
    <source>
        <dbReference type="EMBL" id="OWR45376.1"/>
    </source>
</evidence>
<protein>
    <submittedName>
        <fullName evidence="2">Neuropeptide receptor A9</fullName>
    </submittedName>
</protein>
<dbReference type="AlphaFoldDB" id="A0A212EV58"/>
<dbReference type="InParanoid" id="A0A212EV58"/>
<dbReference type="KEGG" id="dpl:KGM_202645B"/>
<comment type="caution">
    <text evidence="2">The sequence shown here is derived from an EMBL/GenBank/DDBJ whole genome shotgun (WGS) entry which is preliminary data.</text>
</comment>
<gene>
    <name evidence="2" type="ORF">KGM_202645B</name>
</gene>
<organism evidence="2 3">
    <name type="scientific">Danaus plexippus plexippus</name>
    <dbReference type="NCBI Taxonomy" id="278856"/>
    <lineage>
        <taxon>Eukaryota</taxon>
        <taxon>Metazoa</taxon>
        <taxon>Ecdysozoa</taxon>
        <taxon>Arthropoda</taxon>
        <taxon>Hexapoda</taxon>
        <taxon>Insecta</taxon>
        <taxon>Pterygota</taxon>
        <taxon>Neoptera</taxon>
        <taxon>Endopterygota</taxon>
        <taxon>Lepidoptera</taxon>
        <taxon>Glossata</taxon>
        <taxon>Ditrysia</taxon>
        <taxon>Papilionoidea</taxon>
        <taxon>Nymphalidae</taxon>
        <taxon>Danainae</taxon>
        <taxon>Danaini</taxon>
        <taxon>Danaina</taxon>
        <taxon>Danaus</taxon>
        <taxon>Danaus</taxon>
    </lineage>
</organism>
<feature type="transmembrane region" description="Helical" evidence="1">
    <location>
        <begin position="119"/>
        <end position="148"/>
    </location>
</feature>
<evidence type="ECO:0000313" key="3">
    <source>
        <dbReference type="Proteomes" id="UP000007151"/>
    </source>
</evidence>
<name>A0A212EV58_DANPL</name>
<keyword evidence="2" id="KW-0675">Receptor</keyword>
<evidence type="ECO:0000256" key="1">
    <source>
        <dbReference type="SAM" id="Phobius"/>
    </source>
</evidence>
<keyword evidence="1" id="KW-0812">Transmembrane</keyword>
<accession>A0A212EV58</accession>
<keyword evidence="1" id="KW-0472">Membrane</keyword>
<proteinExistence type="predicted"/>
<keyword evidence="3" id="KW-1185">Reference proteome</keyword>
<reference evidence="2 3" key="1">
    <citation type="journal article" date="2011" name="Cell">
        <title>The monarch butterfly genome yields insights into long-distance migration.</title>
        <authorList>
            <person name="Zhan S."/>
            <person name="Merlin C."/>
            <person name="Boore J.L."/>
            <person name="Reppert S.M."/>
        </authorList>
    </citation>
    <scope>NUCLEOTIDE SEQUENCE [LARGE SCALE GENOMIC DNA]</scope>
    <source>
        <strain evidence="2">F-2</strain>
    </source>
</reference>
<feature type="non-terminal residue" evidence="2">
    <location>
        <position position="1"/>
    </location>
</feature>
<dbReference type="STRING" id="278856.A0A212EV58"/>
<keyword evidence="1" id="KW-1133">Transmembrane helix</keyword>
<sequence length="156" mass="17828">NGAPCKNSLMSPTPLSQENPADLCCRTVCLAKKPTKQSETALEERKIHCCLHTEFEFRHVVRSTHIDKSIDAKRKQSETALEERKIHCCLHTEFEFRHVVRSTHIDKSIDAKRKVIRMLFVIIVEFFVCWTPLHVINTLISIAGAAFLKVQMGASR</sequence>